<proteinExistence type="predicted"/>
<dbReference type="PANTHER" id="PTHR46580:SF2">
    <property type="entry name" value="MAM DOMAIN-CONTAINING PROTEIN"/>
    <property type="match status" value="1"/>
</dbReference>
<dbReference type="Pfam" id="PF13517">
    <property type="entry name" value="FG-GAP_3"/>
    <property type="match status" value="2"/>
</dbReference>
<reference evidence="2 3" key="1">
    <citation type="submission" date="2022-11" db="EMBL/GenBank/DDBJ databases">
        <title>Minimal conservation of predation-associated metabolite biosynthetic gene clusters underscores biosynthetic potential of Myxococcota including descriptions for ten novel species: Archangium lansinium sp. nov., Myxococcus landrumus sp. nov., Nannocystis bai.</title>
        <authorList>
            <person name="Ahearne A."/>
            <person name="Stevens C."/>
            <person name="Dowd S."/>
        </authorList>
    </citation>
    <scope>NUCLEOTIDE SEQUENCE [LARGE SCALE GENOMIC DNA]</scope>
    <source>
        <strain evidence="2 3">BB15-2</strain>
    </source>
</reference>
<gene>
    <name evidence="2" type="ORF">POL25_01580</name>
</gene>
<sequence>MAQRLVVLALGAAFATTGCSDDCGDSEYHDAEICFKEHVLEVQSEAASPLALRAADFDGDGLDDLLIVGAAAGTITTDLRRGDGDGGLGEPRDVGVAGCSAYPVVGDLDLDGAADLLFPSCDGGVFVYRADGAGGFAAPVEVPVGLKIRTTAVTDVDGDGRRDLLVLGDMSEKPAISLVRADAAGGFAPPEVQPLFVPGLEDLDPGGFVAGRLRRDGPVELVLAEWDRSDGLARATITAGAIGPFVAMTTGLRPGALHLRDLDDDDILDVLVLDTAPVALAPLLGPDLSEGPRTALGSRPGPIALAHLDGDGSLDAVLFHGDRLGLWRGVGDGRFTAAIQLEFSTDVVEVVLPDLNADGRADIVAGLFPDGGLAIRLSGP</sequence>
<comment type="caution">
    <text evidence="2">The sequence shown here is derived from an EMBL/GenBank/DDBJ whole genome shotgun (WGS) entry which is preliminary data.</text>
</comment>
<evidence type="ECO:0000256" key="1">
    <source>
        <dbReference type="ARBA" id="ARBA00022729"/>
    </source>
</evidence>
<dbReference type="PROSITE" id="PS51257">
    <property type="entry name" value="PROKAR_LIPOPROTEIN"/>
    <property type="match status" value="1"/>
</dbReference>
<keyword evidence="3" id="KW-1185">Reference proteome</keyword>
<name>A0ABT5DPH7_9BACT</name>
<dbReference type="Proteomes" id="UP001221686">
    <property type="component" value="Unassembled WGS sequence"/>
</dbReference>
<accession>A0ABT5DPH7</accession>
<dbReference type="PANTHER" id="PTHR46580">
    <property type="entry name" value="SENSOR KINASE-RELATED"/>
    <property type="match status" value="1"/>
</dbReference>
<dbReference type="InterPro" id="IPR028994">
    <property type="entry name" value="Integrin_alpha_N"/>
</dbReference>
<evidence type="ECO:0000313" key="3">
    <source>
        <dbReference type="Proteomes" id="UP001221686"/>
    </source>
</evidence>
<dbReference type="EMBL" id="JAQNDL010000001">
    <property type="protein sequence ID" value="MDC0715560.1"/>
    <property type="molecule type" value="Genomic_DNA"/>
</dbReference>
<organism evidence="2 3">
    <name type="scientific">Nannocystis bainbridge</name>
    <dbReference type="NCBI Taxonomy" id="2995303"/>
    <lineage>
        <taxon>Bacteria</taxon>
        <taxon>Pseudomonadati</taxon>
        <taxon>Myxococcota</taxon>
        <taxon>Polyangia</taxon>
        <taxon>Nannocystales</taxon>
        <taxon>Nannocystaceae</taxon>
        <taxon>Nannocystis</taxon>
    </lineage>
</organism>
<dbReference type="InterPro" id="IPR013517">
    <property type="entry name" value="FG-GAP"/>
</dbReference>
<protein>
    <submittedName>
        <fullName evidence="2">VCBS repeat-containing protein</fullName>
    </submittedName>
</protein>
<dbReference type="Gene3D" id="2.130.10.130">
    <property type="entry name" value="Integrin alpha, N-terminal"/>
    <property type="match status" value="1"/>
</dbReference>
<keyword evidence="1" id="KW-0732">Signal</keyword>
<dbReference type="RefSeq" id="WP_272083985.1">
    <property type="nucleotide sequence ID" value="NZ_JAQNDL010000001.1"/>
</dbReference>
<evidence type="ECO:0000313" key="2">
    <source>
        <dbReference type="EMBL" id="MDC0715560.1"/>
    </source>
</evidence>
<dbReference type="SUPFAM" id="SSF69318">
    <property type="entry name" value="Integrin alpha N-terminal domain"/>
    <property type="match status" value="2"/>
</dbReference>